<dbReference type="EMBL" id="JABFHI010000001">
    <property type="protein sequence ID" value="NOG30849.1"/>
    <property type="molecule type" value="Genomic_DNA"/>
</dbReference>
<dbReference type="CDD" id="cd01948">
    <property type="entry name" value="EAL"/>
    <property type="match status" value="1"/>
</dbReference>
<evidence type="ECO:0000259" key="2">
    <source>
        <dbReference type="PROSITE" id="PS50883"/>
    </source>
</evidence>
<dbReference type="Gene3D" id="3.10.580.10">
    <property type="entry name" value="CBS-domain"/>
    <property type="match status" value="1"/>
</dbReference>
<dbReference type="SUPFAM" id="SSF54631">
    <property type="entry name" value="CBS-domain pair"/>
    <property type="match status" value="1"/>
</dbReference>
<protein>
    <submittedName>
        <fullName evidence="5">EAL and GGDEF domain-containing protein</fullName>
    </submittedName>
</protein>
<dbReference type="InterPro" id="IPR043128">
    <property type="entry name" value="Rev_trsase/Diguanyl_cyclase"/>
</dbReference>
<evidence type="ECO:0000259" key="4">
    <source>
        <dbReference type="PROSITE" id="PS51371"/>
    </source>
</evidence>
<dbReference type="AlphaFoldDB" id="A0A7Y3TVL3"/>
<dbReference type="Pfam" id="PF00563">
    <property type="entry name" value="EAL"/>
    <property type="match status" value="1"/>
</dbReference>
<evidence type="ECO:0000313" key="5">
    <source>
        <dbReference type="EMBL" id="NOG30849.1"/>
    </source>
</evidence>
<dbReference type="Gene3D" id="3.20.20.450">
    <property type="entry name" value="EAL domain"/>
    <property type="match status" value="1"/>
</dbReference>
<name>A0A7Y3TVL3_9GAMM</name>
<dbReference type="InterPro" id="IPR035919">
    <property type="entry name" value="EAL_sf"/>
</dbReference>
<dbReference type="PROSITE" id="PS50883">
    <property type="entry name" value="EAL"/>
    <property type="match status" value="1"/>
</dbReference>
<reference evidence="5 6" key="2">
    <citation type="submission" date="2020-06" db="EMBL/GenBank/DDBJ databases">
        <title>Halomonas songnenensis sp. nov., a moderately halophilic bacterium isolated from saline and alkaline soils.</title>
        <authorList>
            <person name="Jiang J."/>
            <person name="Pan Y."/>
        </authorList>
    </citation>
    <scope>NUCLEOTIDE SEQUENCE [LARGE SCALE GENOMIC DNA]</scope>
    <source>
        <strain evidence="5 6">TBZ9</strain>
    </source>
</reference>
<dbReference type="InterPro" id="IPR029787">
    <property type="entry name" value="Nucleotide_cyclase"/>
</dbReference>
<dbReference type="Proteomes" id="UP000588806">
    <property type="component" value="Unassembled WGS sequence"/>
</dbReference>
<dbReference type="Gene3D" id="3.30.70.270">
    <property type="match status" value="1"/>
</dbReference>
<feature type="domain" description="CBS" evidence="4">
    <location>
        <begin position="269"/>
        <end position="327"/>
    </location>
</feature>
<dbReference type="SUPFAM" id="SSF55073">
    <property type="entry name" value="Nucleotide cyclase"/>
    <property type="match status" value="1"/>
</dbReference>
<accession>A0A7Y3TVL3</accession>
<dbReference type="SUPFAM" id="SSF141868">
    <property type="entry name" value="EAL domain-like"/>
    <property type="match status" value="1"/>
</dbReference>
<dbReference type="Pfam" id="PF00571">
    <property type="entry name" value="CBS"/>
    <property type="match status" value="1"/>
</dbReference>
<sequence>MTAHEAQWLERIINKELLEIVFQPIVDASGPCIFGYEALVRGPADSPLHSPLRLFEVATGTGKLVELDLLCRRLAIQRYAELALPGMLFLNVMPLTIIERDFEEGLTLGFIREAGIPAEQVVIELTEHVPIHDYDLMRQAVDHYRDMGFQVALDDLGAGHSSLRHWSELRPDFVKLDRHFISGIDRDSAKREFLGSILGVARSLNCKLIAEGVETAAEHLCLWELDRGLSLLQGFYFARPSATPIERLTMPLPGTADISHNPGRSAGTLCRQVEPVSPEASIPQLAERFRNHPELRCVAVVNDGKPLGVLRRNQFLALFTNPYSHSLYAKTPVMQVADTRMLSAETDMLLETLSQRLTDSHDIEQEDFVIVDSKGDYQGMGNIVDLLREITAIQVRQARHANPLTGLPGNILINETLSDHLAASTGFAAAYVDLDNFKAFNDAYGYARGDHVIISIARLLQSQVESVGGFTGHIGGDDFMLLLPLAHWESVIQQILQHVETMAPGFYEESDRAQGGIHVENRQGNATFFPFFSVSVAVKPVPPSSGFKALDIASELSALKHQAKKVAGNSLFVDRRT</sequence>
<dbReference type="Pfam" id="PF00990">
    <property type="entry name" value="GGDEF"/>
    <property type="match status" value="1"/>
</dbReference>
<feature type="domain" description="GGDEF" evidence="3">
    <location>
        <begin position="425"/>
        <end position="576"/>
    </location>
</feature>
<keyword evidence="1" id="KW-0129">CBS domain</keyword>
<dbReference type="InterPro" id="IPR000644">
    <property type="entry name" value="CBS_dom"/>
</dbReference>
<gene>
    <name evidence="5" type="ORF">HLB35_02050</name>
</gene>
<dbReference type="NCBIfam" id="TIGR00254">
    <property type="entry name" value="GGDEF"/>
    <property type="match status" value="1"/>
</dbReference>
<keyword evidence="6" id="KW-1185">Reference proteome</keyword>
<feature type="domain" description="EAL" evidence="2">
    <location>
        <begin position="2"/>
        <end position="254"/>
    </location>
</feature>
<organism evidence="5 6">
    <name type="scientific">Vreelandella azerica</name>
    <dbReference type="NCBI Taxonomy" id="2732867"/>
    <lineage>
        <taxon>Bacteria</taxon>
        <taxon>Pseudomonadati</taxon>
        <taxon>Pseudomonadota</taxon>
        <taxon>Gammaproteobacteria</taxon>
        <taxon>Oceanospirillales</taxon>
        <taxon>Halomonadaceae</taxon>
        <taxon>Vreelandella</taxon>
    </lineage>
</organism>
<dbReference type="PANTHER" id="PTHR33121:SF76">
    <property type="entry name" value="SIGNALING PROTEIN"/>
    <property type="match status" value="1"/>
</dbReference>
<dbReference type="InterPro" id="IPR050706">
    <property type="entry name" value="Cyclic-di-GMP_PDE-like"/>
</dbReference>
<dbReference type="CDD" id="cd01949">
    <property type="entry name" value="GGDEF"/>
    <property type="match status" value="1"/>
</dbReference>
<evidence type="ECO:0000313" key="6">
    <source>
        <dbReference type="Proteomes" id="UP000588806"/>
    </source>
</evidence>
<evidence type="ECO:0000259" key="3">
    <source>
        <dbReference type="PROSITE" id="PS50887"/>
    </source>
</evidence>
<proteinExistence type="predicted"/>
<dbReference type="InterPro" id="IPR046342">
    <property type="entry name" value="CBS_dom_sf"/>
</dbReference>
<dbReference type="InterPro" id="IPR000160">
    <property type="entry name" value="GGDEF_dom"/>
</dbReference>
<dbReference type="InterPro" id="IPR001633">
    <property type="entry name" value="EAL_dom"/>
</dbReference>
<reference evidence="5 6" key="1">
    <citation type="submission" date="2020-05" db="EMBL/GenBank/DDBJ databases">
        <authorList>
            <person name="Ruan W."/>
            <person name="Jeon C.O."/>
            <person name="Chun B.H."/>
        </authorList>
    </citation>
    <scope>NUCLEOTIDE SEQUENCE [LARGE SCALE GENOMIC DNA]</scope>
    <source>
        <strain evidence="5 6">TBZ9</strain>
    </source>
</reference>
<dbReference type="RefSeq" id="WP_171701307.1">
    <property type="nucleotide sequence ID" value="NZ_JABFHI010000001.1"/>
</dbReference>
<comment type="caution">
    <text evidence="5">The sequence shown here is derived from an EMBL/GenBank/DDBJ whole genome shotgun (WGS) entry which is preliminary data.</text>
</comment>
<dbReference type="GO" id="GO:0071111">
    <property type="term" value="F:cyclic-guanylate-specific phosphodiesterase activity"/>
    <property type="evidence" value="ECO:0007669"/>
    <property type="project" value="InterPro"/>
</dbReference>
<dbReference type="PANTHER" id="PTHR33121">
    <property type="entry name" value="CYCLIC DI-GMP PHOSPHODIESTERASE PDEF"/>
    <property type="match status" value="1"/>
</dbReference>
<dbReference type="PROSITE" id="PS51371">
    <property type="entry name" value="CBS"/>
    <property type="match status" value="1"/>
</dbReference>
<dbReference type="SMART" id="SM00267">
    <property type="entry name" value="GGDEF"/>
    <property type="match status" value="1"/>
</dbReference>
<dbReference type="PROSITE" id="PS50887">
    <property type="entry name" value="GGDEF"/>
    <property type="match status" value="1"/>
</dbReference>
<dbReference type="SMART" id="SM00052">
    <property type="entry name" value="EAL"/>
    <property type="match status" value="1"/>
</dbReference>
<evidence type="ECO:0000256" key="1">
    <source>
        <dbReference type="PROSITE-ProRule" id="PRU00703"/>
    </source>
</evidence>